<comment type="pathway">
    <text evidence="1 15">Cofactor biosynthesis; tetrahydrofolate biosynthesis; 5,6,7,8-tetrahydrofolate from 7,8-dihydrofolate: step 1/1.</text>
</comment>
<dbReference type="Gene3D" id="3.40.430.10">
    <property type="entry name" value="Dihydrofolate Reductase, subunit A"/>
    <property type="match status" value="1"/>
</dbReference>
<evidence type="ECO:0000313" key="19">
    <source>
        <dbReference type="EMBL" id="CCI44350.1"/>
    </source>
</evidence>
<dbReference type="PRINTS" id="PR00108">
    <property type="entry name" value="THYMDSNTHASE"/>
</dbReference>
<dbReference type="STRING" id="65357.A0A024GCE4"/>
<dbReference type="InterPro" id="IPR000398">
    <property type="entry name" value="Thymidylate_synthase"/>
</dbReference>
<dbReference type="PANTHER" id="PTHR11548:SF2">
    <property type="entry name" value="THYMIDYLATE SYNTHASE"/>
    <property type="match status" value="1"/>
</dbReference>
<evidence type="ECO:0000256" key="3">
    <source>
        <dbReference type="ARBA" id="ARBA00010176"/>
    </source>
</evidence>
<evidence type="ECO:0000256" key="11">
    <source>
        <dbReference type="ARBA" id="ARBA00023268"/>
    </source>
</evidence>
<evidence type="ECO:0000256" key="8">
    <source>
        <dbReference type="ARBA" id="ARBA00022727"/>
    </source>
</evidence>
<evidence type="ECO:0000256" key="5">
    <source>
        <dbReference type="ARBA" id="ARBA00022563"/>
    </source>
</evidence>
<evidence type="ECO:0000256" key="1">
    <source>
        <dbReference type="ARBA" id="ARBA00004903"/>
    </source>
</evidence>
<dbReference type="NCBIfam" id="NF002497">
    <property type="entry name" value="PRK01827.1-3"/>
    <property type="match status" value="1"/>
</dbReference>
<keyword evidence="20" id="KW-1185">Reference proteome</keyword>
<dbReference type="AlphaFoldDB" id="A0A024GCE4"/>
<dbReference type="Pfam" id="PF00303">
    <property type="entry name" value="Thymidylat_synt"/>
    <property type="match status" value="1"/>
</dbReference>
<gene>
    <name evidence="19" type="ORF">BN9_051590</name>
</gene>
<protein>
    <recommendedName>
        <fullName evidence="4 15">Bifunctional dihydrofolate reductase-thymidylate synthase</fullName>
    </recommendedName>
</protein>
<reference evidence="19 20" key="1">
    <citation type="submission" date="2012-05" db="EMBL/GenBank/DDBJ databases">
        <title>Recombination and specialization in a pathogen metapopulation.</title>
        <authorList>
            <person name="Gardiner A."/>
            <person name="Kemen E."/>
            <person name="Schultz-Larsen T."/>
            <person name="MacLean D."/>
            <person name="Van Oosterhout C."/>
            <person name="Jones J.D.G."/>
        </authorList>
    </citation>
    <scope>NUCLEOTIDE SEQUENCE [LARGE SCALE GENOMIC DNA]</scope>
    <source>
        <strain evidence="19 20">Ac Nc2</strain>
    </source>
</reference>
<dbReference type="GO" id="GO:0004799">
    <property type="term" value="F:thymidylate synthase activity"/>
    <property type="evidence" value="ECO:0007669"/>
    <property type="project" value="UniProtKB-EC"/>
</dbReference>
<name>A0A024GCE4_9STRA</name>
<comment type="similarity">
    <text evidence="3 15">In the N-terminal section; belongs to the dihydrofolate reductase family.</text>
</comment>
<dbReference type="GO" id="GO:0005739">
    <property type="term" value="C:mitochondrion"/>
    <property type="evidence" value="ECO:0007669"/>
    <property type="project" value="TreeGrafter"/>
</dbReference>
<feature type="domain" description="DHFR" evidence="18">
    <location>
        <begin position="4"/>
        <end position="188"/>
    </location>
</feature>
<evidence type="ECO:0000256" key="14">
    <source>
        <dbReference type="ARBA" id="ARBA00048873"/>
    </source>
</evidence>
<dbReference type="GO" id="GO:0004146">
    <property type="term" value="F:dihydrofolate reductase activity"/>
    <property type="evidence" value="ECO:0007669"/>
    <property type="project" value="UniProtKB-EC"/>
</dbReference>
<evidence type="ECO:0000313" key="20">
    <source>
        <dbReference type="Proteomes" id="UP000053237"/>
    </source>
</evidence>
<evidence type="ECO:0000259" key="18">
    <source>
        <dbReference type="PROSITE" id="PS51330"/>
    </source>
</evidence>
<evidence type="ECO:0000256" key="7">
    <source>
        <dbReference type="ARBA" id="ARBA00022679"/>
    </source>
</evidence>
<evidence type="ECO:0000256" key="13">
    <source>
        <dbReference type="ARBA" id="ARBA00047344"/>
    </source>
</evidence>
<comment type="catalytic activity">
    <reaction evidence="13">
        <text>dUMP + (6R)-5,10-methylene-5,6,7,8-tetrahydrofolate = 7,8-dihydrofolate + dTMP</text>
        <dbReference type="Rhea" id="RHEA:12104"/>
        <dbReference type="ChEBI" id="CHEBI:15636"/>
        <dbReference type="ChEBI" id="CHEBI:57451"/>
        <dbReference type="ChEBI" id="CHEBI:63528"/>
        <dbReference type="ChEBI" id="CHEBI:246422"/>
        <dbReference type="EC" id="2.1.1.45"/>
    </reaction>
</comment>
<evidence type="ECO:0000256" key="2">
    <source>
        <dbReference type="ARBA" id="ARBA00006900"/>
    </source>
</evidence>
<evidence type="ECO:0000256" key="9">
    <source>
        <dbReference type="ARBA" id="ARBA00022857"/>
    </source>
</evidence>
<keyword evidence="11" id="KW-0511">Multifunctional enzyme</keyword>
<dbReference type="HAMAP" id="MF_00008">
    <property type="entry name" value="Thymidy_synth_bact"/>
    <property type="match status" value="1"/>
</dbReference>
<dbReference type="InterPro" id="IPR024072">
    <property type="entry name" value="DHFR-like_dom_sf"/>
</dbReference>
<dbReference type="UniPathway" id="UPA00077">
    <property type="reaction ID" value="UER00158"/>
</dbReference>
<comment type="caution">
    <text evidence="19">The sequence shown here is derived from an EMBL/GenBank/DDBJ whole genome shotgun (WGS) entry which is preliminary data.</text>
</comment>
<dbReference type="Proteomes" id="UP000053237">
    <property type="component" value="Unassembled WGS sequence"/>
</dbReference>
<comment type="catalytic activity">
    <reaction evidence="14">
        <text>(6S)-5,6,7,8-tetrahydrofolate + NADP(+) = 7,8-dihydrofolate + NADPH + H(+)</text>
        <dbReference type="Rhea" id="RHEA:15009"/>
        <dbReference type="ChEBI" id="CHEBI:15378"/>
        <dbReference type="ChEBI" id="CHEBI:57451"/>
        <dbReference type="ChEBI" id="CHEBI:57453"/>
        <dbReference type="ChEBI" id="CHEBI:57783"/>
        <dbReference type="ChEBI" id="CHEBI:58349"/>
        <dbReference type="EC" id="1.5.1.3"/>
    </reaction>
</comment>
<evidence type="ECO:0000256" key="4">
    <source>
        <dbReference type="ARBA" id="ARBA00019798"/>
    </source>
</evidence>
<evidence type="ECO:0000256" key="15">
    <source>
        <dbReference type="PIRNR" id="PIRNR000389"/>
    </source>
</evidence>
<dbReference type="InterPro" id="IPR012262">
    <property type="entry name" value="DHFR-TS"/>
</dbReference>
<dbReference type="GO" id="GO:0006231">
    <property type="term" value="P:dTMP biosynthetic process"/>
    <property type="evidence" value="ECO:0007669"/>
    <property type="project" value="InterPro"/>
</dbReference>
<dbReference type="PROSITE" id="PS51330">
    <property type="entry name" value="DHFR_2"/>
    <property type="match status" value="1"/>
</dbReference>
<keyword evidence="10 15" id="KW-0560">Oxidoreductase</keyword>
<dbReference type="PANTHER" id="PTHR11548">
    <property type="entry name" value="THYMIDYLATE SYNTHASE 1"/>
    <property type="match status" value="1"/>
</dbReference>
<dbReference type="GO" id="GO:0006730">
    <property type="term" value="P:one-carbon metabolic process"/>
    <property type="evidence" value="ECO:0007669"/>
    <property type="project" value="UniProtKB-KW"/>
</dbReference>
<comment type="function">
    <text evidence="12">Bifunctional enzyme. Involved in de novo dTMP biosynthesis. Key enzyme in folate metabolism. Catalyzes an essential reaction for de novo glycine and purine synthesis, DNA precursor synthesis, and for the conversion of dUMP to dTMP.</text>
</comment>
<keyword evidence="7 15" id="KW-0808">Transferase</keyword>
<dbReference type="CDD" id="cd00351">
    <property type="entry name" value="TS_Pyrimidine_HMase"/>
    <property type="match status" value="1"/>
</dbReference>
<dbReference type="InterPro" id="IPR045097">
    <property type="entry name" value="Thymidate_synth/dCMP_Mease"/>
</dbReference>
<keyword evidence="6 15" id="KW-0489">Methyltransferase</keyword>
<dbReference type="InterPro" id="IPR036926">
    <property type="entry name" value="Thymidate_synth/dCMP_Mease_sf"/>
</dbReference>
<dbReference type="PIRSF" id="PIRSF000389">
    <property type="entry name" value="DHFR-TS"/>
    <property type="match status" value="1"/>
</dbReference>
<organism evidence="19 20">
    <name type="scientific">Albugo candida</name>
    <dbReference type="NCBI Taxonomy" id="65357"/>
    <lineage>
        <taxon>Eukaryota</taxon>
        <taxon>Sar</taxon>
        <taxon>Stramenopiles</taxon>
        <taxon>Oomycota</taxon>
        <taxon>Peronosporomycetes</taxon>
        <taxon>Albuginales</taxon>
        <taxon>Albuginaceae</taxon>
        <taxon>Albugo</taxon>
    </lineage>
</organism>
<dbReference type="SUPFAM" id="SSF53597">
    <property type="entry name" value="Dihydrofolate reductase-like"/>
    <property type="match status" value="1"/>
</dbReference>
<keyword evidence="9" id="KW-0521">NADP</keyword>
<proteinExistence type="inferred from homology"/>
<dbReference type="NCBIfam" id="TIGR03284">
    <property type="entry name" value="thym_sym"/>
    <property type="match status" value="1"/>
</dbReference>
<dbReference type="PROSITE" id="PS00075">
    <property type="entry name" value="DHFR_1"/>
    <property type="match status" value="1"/>
</dbReference>
<dbReference type="SUPFAM" id="SSF55831">
    <property type="entry name" value="Thymidylate synthase/dCMP hydroxymethylase"/>
    <property type="match status" value="1"/>
</dbReference>
<keyword evidence="8 15" id="KW-0545">Nucleotide biosynthesis</keyword>
<dbReference type="OrthoDB" id="766at2759"/>
<dbReference type="InterPro" id="IPR001796">
    <property type="entry name" value="DHFR_dom"/>
</dbReference>
<dbReference type="Pfam" id="PF00186">
    <property type="entry name" value="DHFR_1"/>
    <property type="match status" value="1"/>
</dbReference>
<dbReference type="InterPro" id="IPR020940">
    <property type="entry name" value="Thymidylate_synthase_AS"/>
</dbReference>
<sequence length="494" mass="56500">MVRTISIVVAATEECWGIGWRQSIPWRLAKDLKHFRDLTTRTFSYNECSTQTTRNAVIMGRKTWESLPSKYQPLPNRYNHILTRTSKYRINHSVPHDVGVSSSLADALDEIEKQVDISRIFIIGGQKVYEAALECATCDRIYLTIVKAKFECDTFFPSNLKSRGFQVVSESDEMEENGINFQFVELSRPVLSITQHGALYAKAKPHEEQQYLNLIRSILANGVEKQDRTGVGTKSIFGVQMRYNLRNNIFPLLTTKRVFWRGVAEELLWFITGNTNAKTLQNKNIRIWDGNGSLEYLQSIGLHHRIEGDLGPIYGFQWRHFGASYTDMHADYSGQGFDQLADVIHKLKTDQNCRRIILSAWNPTDLAEMALPPCHLMCQFYVANGELSCQMYQRSADIGLGVPFNIASYALLTKMIAHVTDLQPGEFVHVIGDAHIYMNHLEPLQAQLERTPRPFPTLSIRPRNDLRTIDDFVFTDFELQNYEPYAAIKMAMAV</sequence>
<dbReference type="GO" id="GO:0005829">
    <property type="term" value="C:cytosol"/>
    <property type="evidence" value="ECO:0007669"/>
    <property type="project" value="TreeGrafter"/>
</dbReference>
<dbReference type="InParanoid" id="A0A024GCE4"/>
<dbReference type="Gene3D" id="3.30.572.10">
    <property type="entry name" value="Thymidylate synthase/dCMP hydroxymethylase domain"/>
    <property type="match status" value="1"/>
</dbReference>
<dbReference type="InterPro" id="IPR023451">
    <property type="entry name" value="Thymidate_synth/dCMP_Mease_dom"/>
</dbReference>
<evidence type="ECO:0000256" key="16">
    <source>
        <dbReference type="PIRSR" id="PIRSR000389-1"/>
    </source>
</evidence>
<dbReference type="GO" id="GO:0046654">
    <property type="term" value="P:tetrahydrofolate biosynthetic process"/>
    <property type="evidence" value="ECO:0007669"/>
    <property type="project" value="UniProtKB-UniPathway"/>
</dbReference>
<dbReference type="FunCoup" id="A0A024GCE4">
    <property type="interactions" value="60"/>
</dbReference>
<dbReference type="PROSITE" id="PS00091">
    <property type="entry name" value="THYMIDYLATE_SYNTHASE"/>
    <property type="match status" value="1"/>
</dbReference>
<accession>A0A024GCE4</accession>
<dbReference type="CDD" id="cd00209">
    <property type="entry name" value="DHFR"/>
    <property type="match status" value="1"/>
</dbReference>
<evidence type="ECO:0000256" key="17">
    <source>
        <dbReference type="PROSITE-ProRule" id="PRU10016"/>
    </source>
</evidence>
<dbReference type="FunFam" id="3.30.572.10:FF:000002">
    <property type="entry name" value="Possible thymidylate synthase"/>
    <property type="match status" value="1"/>
</dbReference>
<evidence type="ECO:0000256" key="6">
    <source>
        <dbReference type="ARBA" id="ARBA00022603"/>
    </source>
</evidence>
<keyword evidence="5 15" id="KW-0554">One-carbon metabolism</keyword>
<comment type="similarity">
    <text evidence="2 15">In the C-terminal section; belongs to the thymidylate synthase family.</text>
</comment>
<evidence type="ECO:0000256" key="12">
    <source>
        <dbReference type="ARBA" id="ARBA00025154"/>
    </source>
</evidence>
<feature type="active site" evidence="16 17">
    <location>
        <position position="374"/>
    </location>
</feature>
<dbReference type="InterPro" id="IPR017925">
    <property type="entry name" value="DHFR_CS"/>
</dbReference>
<dbReference type="EMBL" id="CAIX01000068">
    <property type="protein sequence ID" value="CCI44350.1"/>
    <property type="molecule type" value="Genomic_DNA"/>
</dbReference>
<evidence type="ECO:0000256" key="10">
    <source>
        <dbReference type="ARBA" id="ARBA00023002"/>
    </source>
</evidence>
<dbReference type="GO" id="GO:0032259">
    <property type="term" value="P:methylation"/>
    <property type="evidence" value="ECO:0007669"/>
    <property type="project" value="UniProtKB-KW"/>
</dbReference>